<protein>
    <recommendedName>
        <fullName evidence="3">Type II secretion system protein GspB C-terminal domain-containing protein</fullName>
    </recommendedName>
</protein>
<evidence type="ECO:0000313" key="4">
    <source>
        <dbReference type="EMBL" id="MBK1643969.1"/>
    </source>
</evidence>
<dbReference type="AlphaFoldDB" id="A0A9X1B7L6"/>
<feature type="domain" description="Type II secretion system protein GspB C-terminal" evidence="3">
    <location>
        <begin position="259"/>
        <end position="316"/>
    </location>
</feature>
<evidence type="ECO:0000256" key="2">
    <source>
        <dbReference type="SAM" id="Phobius"/>
    </source>
</evidence>
<keyword evidence="5" id="KW-1185">Reference proteome</keyword>
<feature type="transmembrane region" description="Helical" evidence="2">
    <location>
        <begin position="41"/>
        <end position="61"/>
    </location>
</feature>
<feature type="region of interest" description="Disordered" evidence="1">
    <location>
        <begin position="104"/>
        <end position="153"/>
    </location>
</feature>
<dbReference type="RefSeq" id="WP_200386772.1">
    <property type="nucleotide sequence ID" value="NZ_NRSD01000003.1"/>
</dbReference>
<keyword evidence="2" id="KW-1133">Transmembrane helix</keyword>
<reference evidence="4 5" key="1">
    <citation type="journal article" date="2020" name="Microorganisms">
        <title>Osmotic Adaptation and Compatible Solute Biosynthesis of Phototrophic Bacteria as Revealed from Genome Analyses.</title>
        <authorList>
            <person name="Imhoff J.F."/>
            <person name="Rahn T."/>
            <person name="Kunzel S."/>
            <person name="Keller A."/>
            <person name="Neulinger S.C."/>
        </authorList>
    </citation>
    <scope>NUCLEOTIDE SEQUENCE [LARGE SCALE GENOMIC DNA]</scope>
    <source>
        <strain evidence="4 5">DSM 21303</strain>
    </source>
</reference>
<accession>A0A9X1B7L6</accession>
<dbReference type="Proteomes" id="UP001138802">
    <property type="component" value="Unassembled WGS sequence"/>
</dbReference>
<keyword evidence="2" id="KW-0812">Transmembrane</keyword>
<keyword evidence="2" id="KW-0472">Membrane</keyword>
<organism evidence="4 5">
    <name type="scientific">Thiocapsa imhoffii</name>
    <dbReference type="NCBI Taxonomy" id="382777"/>
    <lineage>
        <taxon>Bacteria</taxon>
        <taxon>Pseudomonadati</taxon>
        <taxon>Pseudomonadota</taxon>
        <taxon>Gammaproteobacteria</taxon>
        <taxon>Chromatiales</taxon>
        <taxon>Chromatiaceae</taxon>
        <taxon>Thiocapsa</taxon>
    </lineage>
</organism>
<sequence length="318" mass="34266">MSYILEALKKSQQERELGRVPTLDTSGLFSEDTEPATNPRWGLVAVGLAGVAVVIALYAALRPTAPLPEAEPRWANSATGVDDLVLVAPINPGDVASMVWPAEQAPWGGTGQGDRAPPDSALPLASPRGPSGVSPEVAGSAATPPRPSASLRPGQAEVDIIDDEAMAFESVLDPWLERELLRELEAEPAGVAAPPVPPPPARRPQRAAVPEDLIEDIESFKQQLRREQGIPPPQSQRQPATISGDPTKLRLTPLQQAQVPAYFMTAHVYDTDPAKRFVLINALRYVEGEETRDGLRVERIIPEGAVLSYLGNPFFVRR</sequence>
<proteinExistence type="predicted"/>
<evidence type="ECO:0000259" key="3">
    <source>
        <dbReference type="Pfam" id="PF16537"/>
    </source>
</evidence>
<dbReference type="EMBL" id="NRSD01000003">
    <property type="protein sequence ID" value="MBK1643969.1"/>
    <property type="molecule type" value="Genomic_DNA"/>
</dbReference>
<evidence type="ECO:0000313" key="5">
    <source>
        <dbReference type="Proteomes" id="UP001138802"/>
    </source>
</evidence>
<dbReference type="Pfam" id="PF16537">
    <property type="entry name" value="T2SSB"/>
    <property type="match status" value="1"/>
</dbReference>
<dbReference type="GO" id="GO:0015627">
    <property type="term" value="C:type II protein secretion system complex"/>
    <property type="evidence" value="ECO:0007669"/>
    <property type="project" value="InterPro"/>
</dbReference>
<name>A0A9X1B7L6_9GAMM</name>
<feature type="compositionally biased region" description="Low complexity" evidence="1">
    <location>
        <begin position="114"/>
        <end position="128"/>
    </location>
</feature>
<evidence type="ECO:0000256" key="1">
    <source>
        <dbReference type="SAM" id="MobiDB-lite"/>
    </source>
</evidence>
<comment type="caution">
    <text evidence="4">The sequence shown here is derived from an EMBL/GenBank/DDBJ whole genome shotgun (WGS) entry which is preliminary data.</text>
</comment>
<feature type="region of interest" description="Disordered" evidence="1">
    <location>
        <begin position="226"/>
        <end position="246"/>
    </location>
</feature>
<gene>
    <name evidence="4" type="ORF">CKO25_04705</name>
</gene>
<dbReference type="InterPro" id="IPR032389">
    <property type="entry name" value="GspB_C"/>
</dbReference>